<keyword evidence="1" id="KW-0472">Membrane</keyword>
<dbReference type="Pfam" id="PF01476">
    <property type="entry name" value="LysM"/>
    <property type="match status" value="1"/>
</dbReference>
<organism evidence="3 4">
    <name type="scientific">Mycetocola reblochoni REB411</name>
    <dbReference type="NCBI Taxonomy" id="1255698"/>
    <lineage>
        <taxon>Bacteria</taxon>
        <taxon>Bacillati</taxon>
        <taxon>Actinomycetota</taxon>
        <taxon>Actinomycetes</taxon>
        <taxon>Micrococcales</taxon>
        <taxon>Microbacteriaceae</taxon>
        <taxon>Mycetocola</taxon>
    </lineage>
</organism>
<protein>
    <submittedName>
        <fullName evidence="3">Conserved ypothetical protein</fullName>
    </submittedName>
</protein>
<dbReference type="InterPro" id="IPR036779">
    <property type="entry name" value="LysM_dom_sf"/>
</dbReference>
<feature type="domain" description="LysM" evidence="2">
    <location>
        <begin position="79"/>
        <end position="128"/>
    </location>
</feature>
<dbReference type="Gene3D" id="3.10.350.10">
    <property type="entry name" value="LysM domain"/>
    <property type="match status" value="1"/>
</dbReference>
<evidence type="ECO:0000313" key="4">
    <source>
        <dbReference type="Proteomes" id="UP000196778"/>
    </source>
</evidence>
<evidence type="ECO:0000259" key="2">
    <source>
        <dbReference type="PROSITE" id="PS51782"/>
    </source>
</evidence>
<accession>A0A1R4IEF3</accession>
<proteinExistence type="predicted"/>
<dbReference type="SMART" id="SM00257">
    <property type="entry name" value="LysM"/>
    <property type="match status" value="1"/>
</dbReference>
<dbReference type="InterPro" id="IPR018392">
    <property type="entry name" value="LysM"/>
</dbReference>
<dbReference type="Proteomes" id="UP000196778">
    <property type="component" value="Unassembled WGS sequence"/>
</dbReference>
<dbReference type="EMBL" id="FUKR01000006">
    <property type="protein sequence ID" value="SJN18136.1"/>
    <property type="molecule type" value="Genomic_DNA"/>
</dbReference>
<dbReference type="PROSITE" id="PS51782">
    <property type="entry name" value="LYSM"/>
    <property type="match status" value="1"/>
</dbReference>
<sequence>MIMTAQLIGSENRGTQGRPVISFAAPSPSAFDARTRLRITARGRAVIAILVVVPLLALGLLWGASTALASSTASGVAFDYVTVQQGDTLWGIVSDFPRAQDPRDSVAEFINLNNLATAELQPGQRLAVPASLSAAQG</sequence>
<evidence type="ECO:0000256" key="1">
    <source>
        <dbReference type="SAM" id="Phobius"/>
    </source>
</evidence>
<reference evidence="4" key="1">
    <citation type="submission" date="2017-02" db="EMBL/GenBank/DDBJ databases">
        <authorList>
            <person name="Dridi B."/>
        </authorList>
    </citation>
    <scope>NUCLEOTIDE SEQUENCE [LARGE SCALE GENOMIC DNA]</scope>
    <source>
        <strain evidence="4">EB411</strain>
    </source>
</reference>
<evidence type="ECO:0000313" key="3">
    <source>
        <dbReference type="EMBL" id="SJN18136.1"/>
    </source>
</evidence>
<keyword evidence="4" id="KW-1185">Reference proteome</keyword>
<gene>
    <name evidence="3" type="ORF">FM119_01330</name>
</gene>
<name>A0A1R4IEF3_9MICO</name>
<dbReference type="SUPFAM" id="SSF54106">
    <property type="entry name" value="LysM domain"/>
    <property type="match status" value="1"/>
</dbReference>
<keyword evidence="1" id="KW-0812">Transmembrane</keyword>
<feature type="transmembrane region" description="Helical" evidence="1">
    <location>
        <begin position="45"/>
        <end position="64"/>
    </location>
</feature>
<dbReference type="AlphaFoldDB" id="A0A1R4IEF3"/>
<dbReference type="CDD" id="cd00118">
    <property type="entry name" value="LysM"/>
    <property type="match status" value="1"/>
</dbReference>
<keyword evidence="1" id="KW-1133">Transmembrane helix</keyword>